<keyword evidence="1" id="KW-0285">Flavoprotein</keyword>
<keyword evidence="2" id="KW-0560">Oxidoreductase</keyword>
<dbReference type="GO" id="GO:0016491">
    <property type="term" value="F:oxidoreductase activity"/>
    <property type="evidence" value="ECO:0007669"/>
    <property type="project" value="UniProtKB-KW"/>
</dbReference>
<dbReference type="EMBL" id="NIQC01000010">
    <property type="protein sequence ID" value="OWZ83948.1"/>
    <property type="molecule type" value="Genomic_DNA"/>
</dbReference>
<evidence type="ECO:0000256" key="2">
    <source>
        <dbReference type="ARBA" id="ARBA00023002"/>
    </source>
</evidence>
<dbReference type="InterPro" id="IPR050097">
    <property type="entry name" value="Ferredoxin-NADP_redctase_2"/>
</dbReference>
<dbReference type="InterPro" id="IPR023753">
    <property type="entry name" value="FAD/NAD-binding_dom"/>
</dbReference>
<evidence type="ECO:0000313" key="5">
    <source>
        <dbReference type="Proteomes" id="UP000214588"/>
    </source>
</evidence>
<feature type="domain" description="FAD/NAD(P)-binding" evidence="3">
    <location>
        <begin position="9"/>
        <end position="274"/>
    </location>
</feature>
<dbReference type="OrthoDB" id="9806179at2"/>
<evidence type="ECO:0000313" key="4">
    <source>
        <dbReference type="EMBL" id="OWZ83948.1"/>
    </source>
</evidence>
<dbReference type="AlphaFoldDB" id="A0A226BY41"/>
<evidence type="ECO:0000256" key="1">
    <source>
        <dbReference type="ARBA" id="ARBA00022630"/>
    </source>
</evidence>
<dbReference type="Pfam" id="PF07992">
    <property type="entry name" value="Pyr_redox_2"/>
    <property type="match status" value="1"/>
</dbReference>
<sequence length="287" mass="31076">MSKENSILDIAIIGCGPAGLSAALNAKARKKESIIFGNEVCSPKLQKAPHLHNYLGVVDIDGKEFQKRAERQVTDAGIKILRNKVDNIFQKENGFEIVIKDQTYTSKTVILATGVAQGHVLPGEEDLVGKGVSYCGTCDAPLFSNKTVAIIAEEKEGIQEAELLSDICKKVYYLKEHEGEVSLADNVEVIKEKPKAILGNNKVTHLQLINNRLECDGIFIVRDTVPASHLVQGLETEGSAIKVNRDMSTNIKGLYAAGDITGWPYQLGKAVGEGQIAALNAIDYISS</sequence>
<dbReference type="SUPFAM" id="SSF51905">
    <property type="entry name" value="FAD/NAD(P)-binding domain"/>
    <property type="match status" value="2"/>
</dbReference>
<keyword evidence="5" id="KW-1185">Reference proteome</keyword>
<dbReference type="RefSeq" id="WP_089023408.1">
    <property type="nucleotide sequence ID" value="NZ_NIQC01000010.1"/>
</dbReference>
<reference evidence="4 5" key="1">
    <citation type="submission" date="2017-06" db="EMBL/GenBank/DDBJ databases">
        <title>Draft Genome Sequence of Natranaerobius trueperi halophilic, alkalithermophilic bacteria from soda lakes.</title>
        <authorList>
            <person name="Zhao B."/>
        </authorList>
    </citation>
    <scope>NUCLEOTIDE SEQUENCE [LARGE SCALE GENOMIC DNA]</scope>
    <source>
        <strain evidence="4 5">DSM 18760</strain>
    </source>
</reference>
<organism evidence="4 5">
    <name type="scientific">Natranaerobius trueperi</name>
    <dbReference type="NCBI Taxonomy" id="759412"/>
    <lineage>
        <taxon>Bacteria</taxon>
        <taxon>Bacillati</taxon>
        <taxon>Bacillota</taxon>
        <taxon>Clostridia</taxon>
        <taxon>Natranaerobiales</taxon>
        <taxon>Natranaerobiaceae</taxon>
        <taxon>Natranaerobius</taxon>
    </lineage>
</organism>
<comment type="caution">
    <text evidence="4">The sequence shown here is derived from an EMBL/GenBank/DDBJ whole genome shotgun (WGS) entry which is preliminary data.</text>
</comment>
<dbReference type="Proteomes" id="UP000214588">
    <property type="component" value="Unassembled WGS sequence"/>
</dbReference>
<dbReference type="PRINTS" id="PR00368">
    <property type="entry name" value="FADPNR"/>
</dbReference>
<dbReference type="PANTHER" id="PTHR48105">
    <property type="entry name" value="THIOREDOXIN REDUCTASE 1-RELATED-RELATED"/>
    <property type="match status" value="1"/>
</dbReference>
<proteinExistence type="predicted"/>
<dbReference type="PRINTS" id="PR00469">
    <property type="entry name" value="PNDRDTASEII"/>
</dbReference>
<accession>A0A226BY41</accession>
<dbReference type="InterPro" id="IPR036188">
    <property type="entry name" value="FAD/NAD-bd_sf"/>
</dbReference>
<gene>
    <name evidence="4" type="ORF">CDO51_06065</name>
</gene>
<evidence type="ECO:0000259" key="3">
    <source>
        <dbReference type="Pfam" id="PF07992"/>
    </source>
</evidence>
<name>A0A226BY41_9FIRM</name>
<protein>
    <submittedName>
        <fullName evidence="4">Thioredoxin reductase</fullName>
    </submittedName>
</protein>
<dbReference type="Gene3D" id="3.50.50.60">
    <property type="entry name" value="FAD/NAD(P)-binding domain"/>
    <property type="match status" value="2"/>
</dbReference>